<dbReference type="EMBL" id="JBHSMT010000008">
    <property type="protein sequence ID" value="MFC5473283.1"/>
    <property type="molecule type" value="Genomic_DNA"/>
</dbReference>
<keyword evidence="2" id="KW-1185">Reference proteome</keyword>
<dbReference type="RefSeq" id="WP_378995531.1">
    <property type="nucleotide sequence ID" value="NZ_JBHSMT010000008.1"/>
</dbReference>
<gene>
    <name evidence="1" type="ORF">ACFPM8_04875</name>
</gene>
<reference evidence="2" key="1">
    <citation type="journal article" date="2019" name="Int. J. Syst. Evol. Microbiol.">
        <title>The Global Catalogue of Microorganisms (GCM) 10K type strain sequencing project: providing services to taxonomists for standard genome sequencing and annotation.</title>
        <authorList>
            <consortium name="The Broad Institute Genomics Platform"/>
            <consortium name="The Broad Institute Genome Sequencing Center for Infectious Disease"/>
            <person name="Wu L."/>
            <person name="Ma J."/>
        </authorList>
    </citation>
    <scope>NUCLEOTIDE SEQUENCE [LARGE SCALE GENOMIC DNA]</scope>
    <source>
        <strain evidence="2">JCM 17066</strain>
    </source>
</reference>
<sequence>MKISKLFELKKTQAELDFVDIDPERDVALFLDSQLIGASNHVFADRCHNTISNFFSLFLELIQEGERDQARELFSYLSEPNETCLGSSKGEPAGRGVGVEQASDIFESIMGSRAIETGVLDHLEDFRIFVHGVGPDKVSDMTTNIIRKNLIEYTQNQCALHNIPMRPAVATNPWWNAETRQWESSHETMLVINHHPILLVPKSLVSRGVSYSFDRYHRQWVLNFVKRDHLASNGPHVRRRKPKKGQAEGEAYVTKGDMAKFVAPPNKDYVAGFTQKHPKIFKDFKEFSKENAKPLTNTEINSTVDMSDLCQYLIKKLVKTPSGNDDATNYHHLIIGILELIFYPNLTCPVKEKEINDGRKRIDLVFDNSARSGQFYNLHQIRKITSPYIMVECKNYGTDVANPEVDQLAGRFSINRGRFGMLLCRSVKNYKKLIQRCQDTHNAQNGLIIPILDDDLIKILNAKAQSPQSRPEEDFLAERIREVAMG</sequence>
<name>A0ABW0M5K8_9BURK</name>
<evidence type="ECO:0000313" key="1">
    <source>
        <dbReference type="EMBL" id="MFC5473283.1"/>
    </source>
</evidence>
<proteinExistence type="predicted"/>
<protein>
    <recommendedName>
        <fullName evidence="3">Restriction endonuclease type IV Mrr domain-containing protein</fullName>
    </recommendedName>
</protein>
<comment type="caution">
    <text evidence="1">The sequence shown here is derived from an EMBL/GenBank/DDBJ whole genome shotgun (WGS) entry which is preliminary data.</text>
</comment>
<evidence type="ECO:0008006" key="3">
    <source>
        <dbReference type="Google" id="ProtNLM"/>
    </source>
</evidence>
<organism evidence="1 2">
    <name type="scientific">Paraherbaspirillum soli</name>
    <dbReference type="NCBI Taxonomy" id="631222"/>
    <lineage>
        <taxon>Bacteria</taxon>
        <taxon>Pseudomonadati</taxon>
        <taxon>Pseudomonadota</taxon>
        <taxon>Betaproteobacteria</taxon>
        <taxon>Burkholderiales</taxon>
        <taxon>Oxalobacteraceae</taxon>
        <taxon>Paraherbaspirillum</taxon>
    </lineage>
</organism>
<evidence type="ECO:0000313" key="2">
    <source>
        <dbReference type="Proteomes" id="UP001596045"/>
    </source>
</evidence>
<dbReference type="Proteomes" id="UP001596045">
    <property type="component" value="Unassembled WGS sequence"/>
</dbReference>
<accession>A0ABW0M5K8</accession>